<sequence length="340" mass="34206">MRSFSQYFILLLITLVGVIKADSPTFTLYLNATGTKLDGYSLYLSDDGRFYISQSSKSITGYIRDDTKFVVEGNVTGDGRNFLSTQALSSAWKECSPWTVVDGVLELYGLYNFHVFPEGSVDDLYVLGTGNAVGGGVEYRTLVTINPVLSDGSVLQTWPETSSSSSVSSVASTSQVSSTPATTASSVSVNSVASSSIASSSVASSSVASSSVASSSVASSSVASSSVASSSVASTSVASTSVASTSVASTSVASTSVASTSVASTSVAATSSVISSATVSVATTKSSVSHSASTSSVQTSSTSNATQSLIPTSSLAQVNGAAQLSAAAAVVFVSIFAMFF</sequence>
<dbReference type="OrthoDB" id="4068457at2759"/>
<reference evidence="2 3" key="1">
    <citation type="submission" date="2019-09" db="EMBL/GenBank/DDBJ databases">
        <authorList>
            <person name="Brejova B."/>
        </authorList>
    </citation>
    <scope>NUCLEOTIDE SEQUENCE [LARGE SCALE GENOMIC DNA]</scope>
</reference>
<dbReference type="RefSeq" id="XP_031856260.1">
    <property type="nucleotide sequence ID" value="XM_032000369.1"/>
</dbReference>
<protein>
    <recommendedName>
        <fullName evidence="4">Hyphally-regulated cell wall protein N-terminal domain-containing protein</fullName>
    </recommendedName>
</protein>
<dbReference type="EMBL" id="CABVLU010000004">
    <property type="protein sequence ID" value="VVT57299.1"/>
    <property type="molecule type" value="Genomic_DNA"/>
</dbReference>
<name>A0A5E8C0A3_9ASCO</name>
<accession>A0A5E8C0A3</accession>
<dbReference type="Proteomes" id="UP000398389">
    <property type="component" value="Unassembled WGS sequence"/>
</dbReference>
<dbReference type="GeneID" id="43584469"/>
<evidence type="ECO:0000313" key="3">
    <source>
        <dbReference type="Proteomes" id="UP000398389"/>
    </source>
</evidence>
<evidence type="ECO:0008006" key="4">
    <source>
        <dbReference type="Google" id="ProtNLM"/>
    </source>
</evidence>
<organism evidence="2 3">
    <name type="scientific">Magnusiomyces paraingens</name>
    <dbReference type="NCBI Taxonomy" id="2606893"/>
    <lineage>
        <taxon>Eukaryota</taxon>
        <taxon>Fungi</taxon>
        <taxon>Dikarya</taxon>
        <taxon>Ascomycota</taxon>
        <taxon>Saccharomycotina</taxon>
        <taxon>Dipodascomycetes</taxon>
        <taxon>Dipodascales</taxon>
        <taxon>Dipodascaceae</taxon>
        <taxon>Magnusiomyces</taxon>
    </lineage>
</organism>
<evidence type="ECO:0000313" key="2">
    <source>
        <dbReference type="EMBL" id="VVT57299.1"/>
    </source>
</evidence>
<keyword evidence="1" id="KW-0732">Signal</keyword>
<proteinExistence type="predicted"/>
<dbReference type="AlphaFoldDB" id="A0A5E8C0A3"/>
<evidence type="ECO:0000256" key="1">
    <source>
        <dbReference type="SAM" id="SignalP"/>
    </source>
</evidence>
<gene>
    <name evidence="2" type="ORF">SAPINGB_P005655</name>
</gene>
<keyword evidence="3" id="KW-1185">Reference proteome</keyword>
<feature type="chain" id="PRO_5023015010" description="Hyphally-regulated cell wall protein N-terminal domain-containing protein" evidence="1">
    <location>
        <begin position="22"/>
        <end position="340"/>
    </location>
</feature>
<feature type="signal peptide" evidence="1">
    <location>
        <begin position="1"/>
        <end position="21"/>
    </location>
</feature>